<evidence type="ECO:0000313" key="6">
    <source>
        <dbReference type="Proteomes" id="UP001460270"/>
    </source>
</evidence>
<organism evidence="5 6">
    <name type="scientific">Mugilogobius chulae</name>
    <name type="common">yellowstripe goby</name>
    <dbReference type="NCBI Taxonomy" id="88201"/>
    <lineage>
        <taxon>Eukaryota</taxon>
        <taxon>Metazoa</taxon>
        <taxon>Chordata</taxon>
        <taxon>Craniata</taxon>
        <taxon>Vertebrata</taxon>
        <taxon>Euteleostomi</taxon>
        <taxon>Actinopterygii</taxon>
        <taxon>Neopterygii</taxon>
        <taxon>Teleostei</taxon>
        <taxon>Neoteleostei</taxon>
        <taxon>Acanthomorphata</taxon>
        <taxon>Gobiaria</taxon>
        <taxon>Gobiiformes</taxon>
        <taxon>Gobioidei</taxon>
        <taxon>Gobiidae</taxon>
        <taxon>Gobionellinae</taxon>
        <taxon>Mugilogobius</taxon>
    </lineage>
</organism>
<sequence>MSFSLLLTRLTNFITKNNLQQHTGDNTSDTHQLYHEQHTPALPRATVRISTEVMFLSICLQNYNTHTTPETATQVQRNALDHCCTDDGARTRAGDEKRRAEKREKTGGESRRRSSATHEGEKEEGRDRRRGKEGEKEERDRGRGKEGEKEEERDRGRGKEGEKAGGDRYLATGDSFATLSFGYRLGQTTVRNSVHMVCNAIEKNMMKKFLQPPNEEAWREIAEGFWSKWNFPNCLGALDGKHVEIEKPPHSGSQYFNYMKFFSIVLLALVDADYRFRIIHVGDYGRSSDGGVYAASALGIGMERGSVHWQDRMV</sequence>
<reference evidence="6" key="1">
    <citation type="submission" date="2024-04" db="EMBL/GenBank/DDBJ databases">
        <title>Salinicola lusitanus LLJ914,a marine bacterium isolated from the Okinawa Trough.</title>
        <authorList>
            <person name="Li J."/>
        </authorList>
    </citation>
    <scope>NUCLEOTIDE SEQUENCE [LARGE SCALE GENOMIC DNA]</scope>
</reference>
<dbReference type="InterPro" id="IPR027806">
    <property type="entry name" value="HARBI1_dom"/>
</dbReference>
<protein>
    <recommendedName>
        <fullName evidence="4">DDE Tnp4 domain-containing protein</fullName>
    </recommendedName>
</protein>
<dbReference type="EMBL" id="JBBPFD010000010">
    <property type="protein sequence ID" value="KAK7909459.1"/>
    <property type="molecule type" value="Genomic_DNA"/>
</dbReference>
<evidence type="ECO:0000313" key="5">
    <source>
        <dbReference type="EMBL" id="KAK7909459.1"/>
    </source>
</evidence>
<proteinExistence type="predicted"/>
<dbReference type="GO" id="GO:0046872">
    <property type="term" value="F:metal ion binding"/>
    <property type="evidence" value="ECO:0007669"/>
    <property type="project" value="UniProtKB-KW"/>
</dbReference>
<accession>A0AAW0NUH5</accession>
<feature type="domain" description="DDE Tnp4" evidence="4">
    <location>
        <begin position="238"/>
        <end position="299"/>
    </location>
</feature>
<evidence type="ECO:0000256" key="2">
    <source>
        <dbReference type="ARBA" id="ARBA00022723"/>
    </source>
</evidence>
<gene>
    <name evidence="5" type="ORF">WMY93_014143</name>
</gene>
<keyword evidence="6" id="KW-1185">Reference proteome</keyword>
<dbReference type="AlphaFoldDB" id="A0AAW0NUH5"/>
<name>A0AAW0NUH5_9GOBI</name>
<keyword evidence="2" id="KW-0479">Metal-binding</keyword>
<comment type="cofactor">
    <cofactor evidence="1">
        <name>a divalent metal cation</name>
        <dbReference type="ChEBI" id="CHEBI:60240"/>
    </cofactor>
</comment>
<dbReference type="Proteomes" id="UP001460270">
    <property type="component" value="Unassembled WGS sequence"/>
</dbReference>
<feature type="compositionally biased region" description="Basic and acidic residues" evidence="3">
    <location>
        <begin position="84"/>
        <end position="166"/>
    </location>
</feature>
<evidence type="ECO:0000256" key="3">
    <source>
        <dbReference type="SAM" id="MobiDB-lite"/>
    </source>
</evidence>
<feature type="region of interest" description="Disordered" evidence="3">
    <location>
        <begin position="84"/>
        <end position="169"/>
    </location>
</feature>
<evidence type="ECO:0000259" key="4">
    <source>
        <dbReference type="Pfam" id="PF13359"/>
    </source>
</evidence>
<comment type="caution">
    <text evidence="5">The sequence shown here is derived from an EMBL/GenBank/DDBJ whole genome shotgun (WGS) entry which is preliminary data.</text>
</comment>
<dbReference type="Pfam" id="PF13359">
    <property type="entry name" value="DDE_Tnp_4"/>
    <property type="match status" value="1"/>
</dbReference>
<evidence type="ECO:0000256" key="1">
    <source>
        <dbReference type="ARBA" id="ARBA00001968"/>
    </source>
</evidence>